<evidence type="ECO:0000313" key="2">
    <source>
        <dbReference type="EMBL" id="EEC07511.1"/>
    </source>
</evidence>
<reference evidence="3" key="2">
    <citation type="submission" date="2020-05" db="UniProtKB">
        <authorList>
            <consortium name="EnsemblMetazoa"/>
        </authorList>
    </citation>
    <scope>IDENTIFICATION</scope>
    <source>
        <strain evidence="3">wikel</strain>
    </source>
</reference>
<dbReference type="VEuPathDB" id="VectorBase:ISCI019197"/>
<dbReference type="InterPro" id="IPR027417">
    <property type="entry name" value="P-loop_NTPase"/>
</dbReference>
<feature type="non-terminal residue" evidence="2">
    <location>
        <position position="1"/>
    </location>
</feature>
<dbReference type="Proteomes" id="UP000001555">
    <property type="component" value="Unassembled WGS sequence"/>
</dbReference>
<dbReference type="PANTHER" id="PTHR19229:SF250">
    <property type="entry name" value="ABC TRANSPORTER DOMAIN-CONTAINING PROTEIN-RELATED"/>
    <property type="match status" value="1"/>
</dbReference>
<evidence type="ECO:0000313" key="4">
    <source>
        <dbReference type="Proteomes" id="UP000001555"/>
    </source>
</evidence>
<dbReference type="GO" id="GO:0016887">
    <property type="term" value="F:ATP hydrolysis activity"/>
    <property type="evidence" value="ECO:0007669"/>
    <property type="project" value="InterPro"/>
</dbReference>
<dbReference type="GO" id="GO:0016020">
    <property type="term" value="C:membrane"/>
    <property type="evidence" value="ECO:0007669"/>
    <property type="project" value="InterPro"/>
</dbReference>
<dbReference type="EMBL" id="DS741466">
    <property type="protein sequence ID" value="EEC07511.1"/>
    <property type="molecule type" value="Genomic_DNA"/>
</dbReference>
<dbReference type="InterPro" id="IPR003439">
    <property type="entry name" value="ABC_transporter-like_ATP-bd"/>
</dbReference>
<keyword evidence="4" id="KW-1185">Reference proteome</keyword>
<gene>
    <name evidence="2" type="ORF">IscW_ISCW019197</name>
</gene>
<dbReference type="HOGENOM" id="CLU_2127231_0_0_1"/>
<dbReference type="Gene3D" id="3.40.50.300">
    <property type="entry name" value="P-loop containing nucleotide triphosphate hydrolases"/>
    <property type="match status" value="1"/>
</dbReference>
<protein>
    <submittedName>
        <fullName evidence="2 3">ABC transporter, putative</fullName>
        <ecNumber evidence="2">3.6.3.27</ecNumber>
    </submittedName>
</protein>
<dbReference type="VEuPathDB" id="VectorBase:ISCW019197"/>
<dbReference type="EMBL" id="ABJB010154210">
    <property type="status" value="NOT_ANNOTATED_CDS"/>
    <property type="molecule type" value="Genomic_DNA"/>
</dbReference>
<keyword evidence="2" id="KW-0378">Hydrolase</keyword>
<feature type="non-terminal residue" evidence="2">
    <location>
        <position position="114"/>
    </location>
</feature>
<dbReference type="EnsemblMetazoa" id="ISCW019197-RA">
    <property type="protein sequence ID" value="ISCW019197-PA"/>
    <property type="gene ID" value="ISCW019197"/>
</dbReference>
<accession>B7PLN9</accession>
<dbReference type="GO" id="GO:0005524">
    <property type="term" value="F:ATP binding"/>
    <property type="evidence" value="ECO:0007669"/>
    <property type="project" value="InterPro"/>
</dbReference>
<proteinExistence type="predicted"/>
<evidence type="ECO:0000259" key="1">
    <source>
        <dbReference type="Pfam" id="PF00005"/>
    </source>
</evidence>
<dbReference type="InterPro" id="IPR026082">
    <property type="entry name" value="ABCA"/>
</dbReference>
<dbReference type="EC" id="3.6.3.27" evidence="2"/>
<dbReference type="PaxDb" id="6945-B7PLN9"/>
<dbReference type="STRING" id="6945.B7PLN9"/>
<dbReference type="GO" id="GO:0140359">
    <property type="term" value="F:ABC-type transporter activity"/>
    <property type="evidence" value="ECO:0007669"/>
    <property type="project" value="InterPro"/>
</dbReference>
<reference evidence="2 4" key="1">
    <citation type="submission" date="2008-03" db="EMBL/GenBank/DDBJ databases">
        <title>Annotation of Ixodes scapularis.</title>
        <authorList>
            <consortium name="Ixodes scapularis Genome Project Consortium"/>
            <person name="Caler E."/>
            <person name="Hannick L.I."/>
            <person name="Bidwell S."/>
            <person name="Joardar V."/>
            <person name="Thiagarajan M."/>
            <person name="Amedeo P."/>
            <person name="Galinsky K.J."/>
            <person name="Schobel S."/>
            <person name="Inman J."/>
            <person name="Hostetler J."/>
            <person name="Miller J."/>
            <person name="Hammond M."/>
            <person name="Megy K."/>
            <person name="Lawson D."/>
            <person name="Kodira C."/>
            <person name="Sutton G."/>
            <person name="Meyer J."/>
            <person name="Hill C.A."/>
            <person name="Birren B."/>
            <person name="Nene V."/>
            <person name="Collins F."/>
            <person name="Alarcon-Chaidez F."/>
            <person name="Wikel S."/>
            <person name="Strausberg R."/>
        </authorList>
    </citation>
    <scope>NUCLEOTIDE SEQUENCE [LARGE SCALE GENOMIC DNA]</scope>
    <source>
        <strain evidence="4">Wikel</strain>
        <strain evidence="2">Wikel colony</strain>
    </source>
</reference>
<dbReference type="SUPFAM" id="SSF52540">
    <property type="entry name" value="P-loop containing nucleoside triphosphate hydrolases"/>
    <property type="match status" value="1"/>
</dbReference>
<dbReference type="Pfam" id="PF00005">
    <property type="entry name" value="ABC_tran"/>
    <property type="match status" value="1"/>
</dbReference>
<feature type="domain" description="ABC transporter" evidence="1">
    <location>
        <begin position="18"/>
        <end position="51"/>
    </location>
</feature>
<dbReference type="PANTHER" id="PTHR19229">
    <property type="entry name" value="ATP-BINDING CASSETTE TRANSPORTER SUBFAMILY A ABCA"/>
    <property type="match status" value="1"/>
</dbReference>
<dbReference type="AlphaFoldDB" id="B7PLN9"/>
<evidence type="ECO:0000313" key="3">
    <source>
        <dbReference type="EnsemblMetazoa" id="ISCW019197-PA"/>
    </source>
</evidence>
<organism>
    <name type="scientific">Ixodes scapularis</name>
    <name type="common">Black-legged tick</name>
    <name type="synonym">Deer tick</name>
    <dbReference type="NCBI Taxonomy" id="6945"/>
    <lineage>
        <taxon>Eukaryota</taxon>
        <taxon>Metazoa</taxon>
        <taxon>Ecdysozoa</taxon>
        <taxon>Arthropoda</taxon>
        <taxon>Chelicerata</taxon>
        <taxon>Arachnida</taxon>
        <taxon>Acari</taxon>
        <taxon>Parasitiformes</taxon>
        <taxon>Ixodida</taxon>
        <taxon>Ixodoidea</taxon>
        <taxon>Ixodidae</taxon>
        <taxon>Ixodinae</taxon>
        <taxon>Ixodes</taxon>
    </lineage>
</organism>
<name>B7PLN9_IXOSC</name>
<sequence length="114" mass="13544">EAEDRRHLEVVWFEEKSNSLSNTFSGGMRKRLIIAMATLLNPKVIMLDEPSTGMNPETRREMWDLFLSMRHKCSYIISTHNLEEWTLWETKHLSYAKVRCFAVNHECFSRRHSV</sequence>